<name>A0A8E0KK44_9CAUL</name>
<dbReference type="PANTHER" id="PTHR43861">
    <property type="entry name" value="TRANS-ACONITATE 2-METHYLTRANSFERASE-RELATED"/>
    <property type="match status" value="1"/>
</dbReference>
<sequence length="268" mass="29826">MLITRCCPLCGRDNADQPTLDIAPDEWRMKTCPDCDMTYLEVAPDISELFETFAWEKQHHIENARRHAGLGPVALKTRNAWRKFRPLPRKNVAALLDHYAEPGAVVDVGCGGGKQLAELGPQFSPVGIEISPAICREAEERLADRDVRIVNADALNGLKQIEEQSLTGVVMRSFLEHDVTPVPVLEQTFRVLKPGGVAILKVPNFASWNAKVRGAKWCGLRFPDHVNYFTPETLSRAVEQAGLTIRAFGPSYRLPTSDNMWMVAVRPA</sequence>
<dbReference type="AlphaFoldDB" id="A0A8E0KK44"/>
<evidence type="ECO:0000313" key="2">
    <source>
        <dbReference type="Proteomes" id="UP000016569"/>
    </source>
</evidence>
<comment type="caution">
    <text evidence="1">The sequence shown here is derived from an EMBL/GenBank/DDBJ whole genome shotgun (WGS) entry which is preliminary data.</text>
</comment>
<dbReference type="SUPFAM" id="SSF53335">
    <property type="entry name" value="S-adenosyl-L-methionine-dependent methyltransferases"/>
    <property type="match status" value="1"/>
</dbReference>
<dbReference type="Pfam" id="PF13489">
    <property type="entry name" value="Methyltransf_23"/>
    <property type="match status" value="1"/>
</dbReference>
<evidence type="ECO:0000313" key="1">
    <source>
        <dbReference type="EMBL" id="GAD58315.1"/>
    </source>
</evidence>
<dbReference type="PANTHER" id="PTHR43861:SF1">
    <property type="entry name" value="TRANS-ACONITATE 2-METHYLTRANSFERASE"/>
    <property type="match status" value="1"/>
</dbReference>
<proteinExistence type="predicted"/>
<accession>A0A8E0KK44</accession>
<dbReference type="EMBL" id="BATC01000006">
    <property type="protein sequence ID" value="GAD58315.1"/>
    <property type="molecule type" value="Genomic_DNA"/>
</dbReference>
<keyword evidence="2" id="KW-1185">Reference proteome</keyword>
<gene>
    <name evidence="1" type="ORF">MBEBAB_0565</name>
</gene>
<reference evidence="2" key="1">
    <citation type="journal article" date="2013" name="Genome Announc.">
        <title>Draft Genome Sequence of the Dimorphic Prosthecate Bacterium Brevundimonas abyssalis TAR-001T.</title>
        <authorList>
            <person name="Tsubouchi T."/>
            <person name="Nishi S."/>
            <person name="Usui K."/>
            <person name="Shimane Y."/>
            <person name="Takaki Y."/>
            <person name="Maruyama T."/>
            <person name="Hatada Y."/>
        </authorList>
    </citation>
    <scope>NUCLEOTIDE SEQUENCE [LARGE SCALE GENOMIC DNA]</scope>
    <source>
        <strain evidence="2">TAR-001</strain>
    </source>
</reference>
<dbReference type="CDD" id="cd02440">
    <property type="entry name" value="AdoMet_MTases"/>
    <property type="match status" value="1"/>
</dbReference>
<dbReference type="Gene3D" id="3.40.50.150">
    <property type="entry name" value="Vaccinia Virus protein VP39"/>
    <property type="match status" value="1"/>
</dbReference>
<protein>
    <submittedName>
        <fullName evidence="1">Hypotheical conserved protein</fullName>
    </submittedName>
</protein>
<dbReference type="InterPro" id="IPR029063">
    <property type="entry name" value="SAM-dependent_MTases_sf"/>
</dbReference>
<organism evidence="1 2">
    <name type="scientific">Brevundimonas abyssalis TAR-001</name>
    <dbReference type="NCBI Taxonomy" id="1391729"/>
    <lineage>
        <taxon>Bacteria</taxon>
        <taxon>Pseudomonadati</taxon>
        <taxon>Pseudomonadota</taxon>
        <taxon>Alphaproteobacteria</taxon>
        <taxon>Caulobacterales</taxon>
        <taxon>Caulobacteraceae</taxon>
        <taxon>Brevundimonas</taxon>
    </lineage>
</organism>
<dbReference type="Proteomes" id="UP000016569">
    <property type="component" value="Unassembled WGS sequence"/>
</dbReference>